<organism evidence="1 2">
    <name type="scientific">Aplosporella prunicola CBS 121167</name>
    <dbReference type="NCBI Taxonomy" id="1176127"/>
    <lineage>
        <taxon>Eukaryota</taxon>
        <taxon>Fungi</taxon>
        <taxon>Dikarya</taxon>
        <taxon>Ascomycota</taxon>
        <taxon>Pezizomycotina</taxon>
        <taxon>Dothideomycetes</taxon>
        <taxon>Dothideomycetes incertae sedis</taxon>
        <taxon>Botryosphaeriales</taxon>
        <taxon>Aplosporellaceae</taxon>
        <taxon>Aplosporella</taxon>
    </lineage>
</organism>
<dbReference type="Proteomes" id="UP000799438">
    <property type="component" value="Unassembled WGS sequence"/>
</dbReference>
<gene>
    <name evidence="1" type="ORF">K452DRAFT_284915</name>
</gene>
<name>A0A6A6BKC9_9PEZI</name>
<reference evidence="1" key="1">
    <citation type="journal article" date="2020" name="Stud. Mycol.">
        <title>101 Dothideomycetes genomes: a test case for predicting lifestyles and emergence of pathogens.</title>
        <authorList>
            <person name="Haridas S."/>
            <person name="Albert R."/>
            <person name="Binder M."/>
            <person name="Bloem J."/>
            <person name="Labutti K."/>
            <person name="Salamov A."/>
            <person name="Andreopoulos B."/>
            <person name="Baker S."/>
            <person name="Barry K."/>
            <person name="Bills G."/>
            <person name="Bluhm B."/>
            <person name="Cannon C."/>
            <person name="Castanera R."/>
            <person name="Culley D."/>
            <person name="Daum C."/>
            <person name="Ezra D."/>
            <person name="Gonzalez J."/>
            <person name="Henrissat B."/>
            <person name="Kuo A."/>
            <person name="Liang C."/>
            <person name="Lipzen A."/>
            <person name="Lutzoni F."/>
            <person name="Magnuson J."/>
            <person name="Mondo S."/>
            <person name="Nolan M."/>
            <person name="Ohm R."/>
            <person name="Pangilinan J."/>
            <person name="Park H.-J."/>
            <person name="Ramirez L."/>
            <person name="Alfaro M."/>
            <person name="Sun H."/>
            <person name="Tritt A."/>
            <person name="Yoshinaga Y."/>
            <person name="Zwiers L.-H."/>
            <person name="Turgeon B."/>
            <person name="Goodwin S."/>
            <person name="Spatafora J."/>
            <person name="Crous P."/>
            <person name="Grigoriev I."/>
        </authorList>
    </citation>
    <scope>NUCLEOTIDE SEQUENCE</scope>
    <source>
        <strain evidence="1">CBS 121167</strain>
    </source>
</reference>
<dbReference type="EMBL" id="ML995479">
    <property type="protein sequence ID" value="KAF2144590.1"/>
    <property type="molecule type" value="Genomic_DNA"/>
</dbReference>
<evidence type="ECO:0000313" key="2">
    <source>
        <dbReference type="Proteomes" id="UP000799438"/>
    </source>
</evidence>
<dbReference type="GeneID" id="54297524"/>
<dbReference type="AlphaFoldDB" id="A0A6A6BKC9"/>
<sequence>MCSGKDGSSLALLGYYCAGWHVTVSFEGRGRFGESRLQNLLVTTIVMDRQSGHPAIQKIAY</sequence>
<protein>
    <submittedName>
        <fullName evidence="1">Uncharacterized protein</fullName>
    </submittedName>
</protein>
<feature type="non-terminal residue" evidence="1">
    <location>
        <position position="61"/>
    </location>
</feature>
<keyword evidence="2" id="KW-1185">Reference proteome</keyword>
<proteinExistence type="predicted"/>
<accession>A0A6A6BKC9</accession>
<evidence type="ECO:0000313" key="1">
    <source>
        <dbReference type="EMBL" id="KAF2144590.1"/>
    </source>
</evidence>
<dbReference type="RefSeq" id="XP_033400302.1">
    <property type="nucleotide sequence ID" value="XM_033540028.1"/>
</dbReference>